<feature type="domain" description="HTH cro/C1-type" evidence="1">
    <location>
        <begin position="8"/>
        <end position="61"/>
    </location>
</feature>
<dbReference type="Proteomes" id="UP000245489">
    <property type="component" value="Unassembled WGS sequence"/>
</dbReference>
<dbReference type="OrthoDB" id="2642734at2"/>
<dbReference type="Pfam" id="PF01381">
    <property type="entry name" value="HTH_3"/>
    <property type="match status" value="1"/>
</dbReference>
<dbReference type="InterPro" id="IPR010982">
    <property type="entry name" value="Lambda_DNA-bd_dom_sf"/>
</dbReference>
<dbReference type="PROSITE" id="PS50943">
    <property type="entry name" value="HTH_CROC1"/>
    <property type="match status" value="1"/>
</dbReference>
<dbReference type="EMBL" id="QGGO01000008">
    <property type="protein sequence ID" value="PWK27215.1"/>
    <property type="molecule type" value="Genomic_DNA"/>
</dbReference>
<sequence length="117" mass="13587">MKDFSNKLKYRLKEIGMTQGELCEKIGMTANGLRKAIEHNSLQVSTVEAISKALETNIGYFIEIETKPTGMWQRLLDEANTEAQRWKMRAFELEEKFSVGNFQKLSKYVNSFFCLQH</sequence>
<dbReference type="AlphaFoldDB" id="A0A316ECW6"/>
<dbReference type="CDD" id="cd00093">
    <property type="entry name" value="HTH_XRE"/>
    <property type="match status" value="1"/>
</dbReference>
<dbReference type="Gene3D" id="1.10.260.40">
    <property type="entry name" value="lambda repressor-like DNA-binding domains"/>
    <property type="match status" value="1"/>
</dbReference>
<dbReference type="SUPFAM" id="SSF47413">
    <property type="entry name" value="lambda repressor-like DNA-binding domains"/>
    <property type="match status" value="1"/>
</dbReference>
<proteinExistence type="predicted"/>
<accession>A0A316ECW6</accession>
<keyword evidence="3" id="KW-1185">Reference proteome</keyword>
<gene>
    <name evidence="2" type="ORF">LV89_02032</name>
</gene>
<reference evidence="2 3" key="1">
    <citation type="submission" date="2018-05" db="EMBL/GenBank/DDBJ databases">
        <title>Genomic Encyclopedia of Archaeal and Bacterial Type Strains, Phase II (KMG-II): from individual species to whole genera.</title>
        <authorList>
            <person name="Goeker M."/>
        </authorList>
    </citation>
    <scope>NUCLEOTIDE SEQUENCE [LARGE SCALE GENOMIC DNA]</scope>
    <source>
        <strain evidence="2 3">DSM 22214</strain>
    </source>
</reference>
<dbReference type="InterPro" id="IPR001387">
    <property type="entry name" value="Cro/C1-type_HTH"/>
</dbReference>
<evidence type="ECO:0000313" key="2">
    <source>
        <dbReference type="EMBL" id="PWK27215.1"/>
    </source>
</evidence>
<organism evidence="2 3">
    <name type="scientific">Arcicella aurantiaca</name>
    <dbReference type="NCBI Taxonomy" id="591202"/>
    <lineage>
        <taxon>Bacteria</taxon>
        <taxon>Pseudomonadati</taxon>
        <taxon>Bacteroidota</taxon>
        <taxon>Cytophagia</taxon>
        <taxon>Cytophagales</taxon>
        <taxon>Flectobacillaceae</taxon>
        <taxon>Arcicella</taxon>
    </lineage>
</organism>
<comment type="caution">
    <text evidence="2">The sequence shown here is derived from an EMBL/GenBank/DDBJ whole genome shotgun (WGS) entry which is preliminary data.</text>
</comment>
<dbReference type="RefSeq" id="WP_146199131.1">
    <property type="nucleotide sequence ID" value="NZ_QGGO01000008.1"/>
</dbReference>
<name>A0A316ECW6_9BACT</name>
<evidence type="ECO:0000313" key="3">
    <source>
        <dbReference type="Proteomes" id="UP000245489"/>
    </source>
</evidence>
<dbReference type="GO" id="GO:0003677">
    <property type="term" value="F:DNA binding"/>
    <property type="evidence" value="ECO:0007669"/>
    <property type="project" value="UniProtKB-KW"/>
</dbReference>
<evidence type="ECO:0000259" key="1">
    <source>
        <dbReference type="PROSITE" id="PS50943"/>
    </source>
</evidence>
<dbReference type="SMART" id="SM00530">
    <property type="entry name" value="HTH_XRE"/>
    <property type="match status" value="1"/>
</dbReference>
<keyword evidence="2" id="KW-0238">DNA-binding</keyword>
<protein>
    <submittedName>
        <fullName evidence="2">Cro/C1-type helix-turn-helix DNA-binding protein</fullName>
    </submittedName>
</protein>